<comment type="caution">
    <text evidence="1">The sequence shown here is derived from an EMBL/GenBank/DDBJ whole genome shotgun (WGS) entry which is preliminary data.</text>
</comment>
<protein>
    <submittedName>
        <fullName evidence="1">DUF3515 family protein</fullName>
    </submittedName>
</protein>
<dbReference type="AlphaFoldDB" id="A0A927L383"/>
<organism evidence="1 2">
    <name type="scientific">Streptomyces caniscabiei</name>
    <dbReference type="NCBI Taxonomy" id="2746961"/>
    <lineage>
        <taxon>Bacteria</taxon>
        <taxon>Bacillati</taxon>
        <taxon>Actinomycetota</taxon>
        <taxon>Actinomycetes</taxon>
        <taxon>Kitasatosporales</taxon>
        <taxon>Streptomycetaceae</taxon>
        <taxon>Streptomyces</taxon>
    </lineage>
</organism>
<dbReference type="InterPro" id="IPR021903">
    <property type="entry name" value="DUF3515"/>
</dbReference>
<gene>
    <name evidence="1" type="ORF">IHE70_15105</name>
</gene>
<evidence type="ECO:0000313" key="1">
    <source>
        <dbReference type="EMBL" id="MBD9724519.1"/>
    </source>
</evidence>
<dbReference type="EMBL" id="JACYXT010000005">
    <property type="protein sequence ID" value="MBD9724519.1"/>
    <property type="molecule type" value="Genomic_DNA"/>
</dbReference>
<evidence type="ECO:0000313" key="2">
    <source>
        <dbReference type="Proteomes" id="UP000661025"/>
    </source>
</evidence>
<dbReference type="Pfam" id="PF12028">
    <property type="entry name" value="DUF3515"/>
    <property type="match status" value="1"/>
</dbReference>
<dbReference type="RefSeq" id="WP_192361371.1">
    <property type="nucleotide sequence ID" value="NZ_CP119182.1"/>
</dbReference>
<name>A0A927L383_9ACTN</name>
<accession>A0A927L383</accession>
<proteinExistence type="predicted"/>
<sequence length="170" mass="17880">MRRPSRRAGIAIGTALGAVAVAVPLVAREVSSPALELRPAARAADPACARIADRYPDRVAGESRDPVSVTGVTSWGNGGVVLRCGLEPPDETVDPCVEVDGVDWVFREDRSTGSGYRVLITYGRDPAVQAFVDDRITAIDGVLVDLSDVVRPIGRAPDDACVSTADATPR</sequence>
<dbReference type="Proteomes" id="UP000661025">
    <property type="component" value="Unassembled WGS sequence"/>
</dbReference>
<reference evidence="1" key="1">
    <citation type="submission" date="2020-09" db="EMBL/GenBank/DDBJ databases">
        <title>Streptomyces canutascabiei sp. nov., which causes potato common scab and is distributed across the world.</title>
        <authorList>
            <person name="Nguyen H.P."/>
            <person name="Weisberg A.J."/>
            <person name="Chang J.H."/>
            <person name="Clarke C.R."/>
        </authorList>
    </citation>
    <scope>NUCLEOTIDE SEQUENCE</scope>
    <source>
        <strain evidence="1">ID-01-6.2a</strain>
    </source>
</reference>
<dbReference type="GeneID" id="79932154"/>